<evidence type="ECO:0000256" key="4">
    <source>
        <dbReference type="ARBA" id="ARBA00022989"/>
    </source>
</evidence>
<name>A0ABD3KU91_EUCGL</name>
<organism evidence="9 10">
    <name type="scientific">Eucalyptus globulus</name>
    <name type="common">Tasmanian blue gum</name>
    <dbReference type="NCBI Taxonomy" id="34317"/>
    <lineage>
        <taxon>Eukaryota</taxon>
        <taxon>Viridiplantae</taxon>
        <taxon>Streptophyta</taxon>
        <taxon>Embryophyta</taxon>
        <taxon>Tracheophyta</taxon>
        <taxon>Spermatophyta</taxon>
        <taxon>Magnoliopsida</taxon>
        <taxon>eudicotyledons</taxon>
        <taxon>Gunneridae</taxon>
        <taxon>Pentapetalae</taxon>
        <taxon>rosids</taxon>
        <taxon>malvids</taxon>
        <taxon>Myrtales</taxon>
        <taxon>Myrtaceae</taxon>
        <taxon>Myrtoideae</taxon>
        <taxon>Eucalypteae</taxon>
        <taxon>Eucalyptus</taxon>
    </lineage>
</organism>
<evidence type="ECO:0000256" key="2">
    <source>
        <dbReference type="ARBA" id="ARBA00022692"/>
    </source>
</evidence>
<evidence type="ECO:0000256" key="1">
    <source>
        <dbReference type="ARBA" id="ARBA00004167"/>
    </source>
</evidence>
<evidence type="ECO:0000313" key="9">
    <source>
        <dbReference type="EMBL" id="KAL3743315.1"/>
    </source>
</evidence>
<feature type="signal peptide" evidence="7">
    <location>
        <begin position="1"/>
        <end position="18"/>
    </location>
</feature>
<gene>
    <name evidence="9" type="ORF">ACJRO7_018591</name>
</gene>
<dbReference type="GO" id="GO:0016020">
    <property type="term" value="C:membrane"/>
    <property type="evidence" value="ECO:0007669"/>
    <property type="project" value="UniProtKB-SubCell"/>
</dbReference>
<evidence type="ECO:0000256" key="6">
    <source>
        <dbReference type="SAM" id="Phobius"/>
    </source>
</evidence>
<dbReference type="Proteomes" id="UP001634007">
    <property type="component" value="Unassembled WGS sequence"/>
</dbReference>
<evidence type="ECO:0000256" key="7">
    <source>
        <dbReference type="SAM" id="SignalP"/>
    </source>
</evidence>
<comment type="subcellular location">
    <subcellularLocation>
        <location evidence="1">Membrane</location>
        <topology evidence="1">Single-pass membrane protein</topology>
    </subcellularLocation>
</comment>
<keyword evidence="3 7" id="KW-0732">Signal</keyword>
<feature type="transmembrane region" description="Helical" evidence="6">
    <location>
        <begin position="124"/>
        <end position="147"/>
    </location>
</feature>
<keyword evidence="5 6" id="KW-0472">Membrane</keyword>
<dbReference type="Pfam" id="PF13947">
    <property type="entry name" value="GUB_WAK_bind"/>
    <property type="match status" value="1"/>
</dbReference>
<keyword evidence="4 6" id="KW-1133">Transmembrane helix</keyword>
<protein>
    <recommendedName>
        <fullName evidence="8">Wall-associated receptor kinase galacturonan-binding domain-containing protein</fullName>
    </recommendedName>
</protein>
<comment type="caution">
    <text evidence="9">The sequence shown here is derived from an EMBL/GenBank/DDBJ whole genome shotgun (WGS) entry which is preliminary data.</text>
</comment>
<accession>A0ABD3KU91</accession>
<dbReference type="AlphaFoldDB" id="A0ABD3KU91"/>
<proteinExistence type="predicted"/>
<feature type="chain" id="PRO_5044806215" description="Wall-associated receptor kinase galacturonan-binding domain-containing protein" evidence="7">
    <location>
        <begin position="19"/>
        <end position="170"/>
    </location>
</feature>
<reference evidence="9 10" key="1">
    <citation type="submission" date="2024-11" db="EMBL/GenBank/DDBJ databases">
        <title>Chromosome-level genome assembly of Eucalyptus globulus Labill. provides insights into its genome evolution.</title>
        <authorList>
            <person name="Li X."/>
        </authorList>
    </citation>
    <scope>NUCLEOTIDE SEQUENCE [LARGE SCALE GENOMIC DNA]</scope>
    <source>
        <strain evidence="9">CL2024</strain>
        <tissue evidence="9">Fresh tender leaves</tissue>
    </source>
</reference>
<keyword evidence="10" id="KW-1185">Reference proteome</keyword>
<evidence type="ECO:0000259" key="8">
    <source>
        <dbReference type="Pfam" id="PF13947"/>
    </source>
</evidence>
<dbReference type="EMBL" id="JBJKBG010000004">
    <property type="protein sequence ID" value="KAL3743315.1"/>
    <property type="molecule type" value="Genomic_DNA"/>
</dbReference>
<sequence>MAFIFLVMIFSCFIFIATRDNRSNSRSIQCSYGDPEIQFPFWVTFRQPHDCNSSGFELICREDATPIRFQSYGDLEVKSSFSISTSTSHPSITIMLFGNYTNLNCLAPLLNPFTDTPCLCGVRFHVYTVNLLEFIVALVALVSITIYRSREQQKLKKEQELEAHKYLTDS</sequence>
<evidence type="ECO:0000256" key="5">
    <source>
        <dbReference type="ARBA" id="ARBA00023136"/>
    </source>
</evidence>
<evidence type="ECO:0000313" key="10">
    <source>
        <dbReference type="Proteomes" id="UP001634007"/>
    </source>
</evidence>
<dbReference type="InterPro" id="IPR025287">
    <property type="entry name" value="WAK_GUB"/>
</dbReference>
<evidence type="ECO:0000256" key="3">
    <source>
        <dbReference type="ARBA" id="ARBA00022729"/>
    </source>
</evidence>
<keyword evidence="2 6" id="KW-0812">Transmembrane</keyword>
<feature type="domain" description="Wall-associated receptor kinase galacturonan-binding" evidence="8">
    <location>
        <begin position="30"/>
        <end position="79"/>
    </location>
</feature>